<dbReference type="OrthoDB" id="259507at2"/>
<dbReference type="Proteomes" id="UP000004358">
    <property type="component" value="Unassembled WGS sequence"/>
</dbReference>
<sequence length="227" mass="26025">MMAGYFLYSLDTGSVEKFLADPTSDQLTRYAKPLAKSLQKQRDDLEPTDPLHDWPTDAEALTPLVQQRLATIDWYADLSVRGKGLWEGAAFSFLTDKRSRKEFNFRAESDGISFTILEKLHEHFGVAADTVTDRMFTQFGKMPLRCRYRQLDRPSWEDFCDGLVYVPWHGVHSTADAAQLIEELKAAEPTVLADDDAEVEREYAEELLPMLEKIVKKQRLLFVQVDT</sequence>
<reference evidence="1 2" key="1">
    <citation type="submission" date="2006-02" db="EMBL/GenBank/DDBJ databases">
        <authorList>
            <person name="Amann R."/>
            <person name="Ferriera S."/>
            <person name="Johnson J."/>
            <person name="Kravitz S."/>
            <person name="Halpern A."/>
            <person name="Remington K."/>
            <person name="Beeson K."/>
            <person name="Tran B."/>
            <person name="Rogers Y.-H."/>
            <person name="Friedman R."/>
            <person name="Venter J.C."/>
        </authorList>
    </citation>
    <scope>NUCLEOTIDE SEQUENCE [LARGE SCALE GENOMIC DNA]</scope>
    <source>
        <strain evidence="1 2">DSM 3645</strain>
    </source>
</reference>
<protein>
    <submittedName>
        <fullName evidence="1">Uncharacterized protein</fullName>
    </submittedName>
</protein>
<name>A4A1Y9_9BACT</name>
<dbReference type="EMBL" id="AANZ01000039">
    <property type="protein sequence ID" value="EAQ77223.1"/>
    <property type="molecule type" value="Genomic_DNA"/>
</dbReference>
<evidence type="ECO:0000313" key="2">
    <source>
        <dbReference type="Proteomes" id="UP000004358"/>
    </source>
</evidence>
<comment type="caution">
    <text evidence="1">The sequence shown here is derived from an EMBL/GenBank/DDBJ whole genome shotgun (WGS) entry which is preliminary data.</text>
</comment>
<proteinExistence type="predicted"/>
<dbReference type="HOGENOM" id="CLU_1217917_0_0_0"/>
<gene>
    <name evidence="1" type="ORF">DSM3645_04150</name>
</gene>
<organism evidence="1 2">
    <name type="scientific">Blastopirellula marina DSM 3645</name>
    <dbReference type="NCBI Taxonomy" id="314230"/>
    <lineage>
        <taxon>Bacteria</taxon>
        <taxon>Pseudomonadati</taxon>
        <taxon>Planctomycetota</taxon>
        <taxon>Planctomycetia</taxon>
        <taxon>Pirellulales</taxon>
        <taxon>Pirellulaceae</taxon>
        <taxon>Blastopirellula</taxon>
    </lineage>
</organism>
<dbReference type="AlphaFoldDB" id="A4A1Y9"/>
<evidence type="ECO:0000313" key="1">
    <source>
        <dbReference type="EMBL" id="EAQ77223.1"/>
    </source>
</evidence>
<accession>A4A1Y9</accession>